<organism evidence="1 2">
    <name type="scientific">Rhodococcus erythropolis</name>
    <name type="common">Arthrobacter picolinophilus</name>
    <dbReference type="NCBI Taxonomy" id="1833"/>
    <lineage>
        <taxon>Bacteria</taxon>
        <taxon>Bacillati</taxon>
        <taxon>Actinomycetota</taxon>
        <taxon>Actinomycetes</taxon>
        <taxon>Mycobacteriales</taxon>
        <taxon>Nocardiaceae</taxon>
        <taxon>Rhodococcus</taxon>
        <taxon>Rhodococcus erythropolis group</taxon>
    </lineage>
</organism>
<proteinExistence type="predicted"/>
<name>A0A8I0ZSJ7_RHOER</name>
<dbReference type="AlphaFoldDB" id="A0A8I0ZSJ7"/>
<reference evidence="1 2" key="1">
    <citation type="submission" date="2020-12" db="EMBL/GenBank/DDBJ databases">
        <title>Draft genome sequence of furan degrading bacterial strain FUR100.</title>
        <authorList>
            <person name="Woiski C."/>
        </authorList>
    </citation>
    <scope>NUCLEOTIDE SEQUENCE [LARGE SCALE GENOMIC DNA]</scope>
    <source>
        <strain evidence="1 2">FUR100</strain>
    </source>
</reference>
<evidence type="ECO:0000313" key="1">
    <source>
        <dbReference type="EMBL" id="MBH5141973.1"/>
    </source>
</evidence>
<keyword evidence="2" id="KW-1185">Reference proteome</keyword>
<dbReference type="Proteomes" id="UP000627573">
    <property type="component" value="Unassembled WGS sequence"/>
</dbReference>
<dbReference type="EMBL" id="JAECSB010000024">
    <property type="protein sequence ID" value="MBH5141973.1"/>
    <property type="molecule type" value="Genomic_DNA"/>
</dbReference>
<evidence type="ECO:0000313" key="2">
    <source>
        <dbReference type="Proteomes" id="UP000627573"/>
    </source>
</evidence>
<gene>
    <name evidence="1" type="ORF">I3517_05020</name>
</gene>
<dbReference type="RefSeq" id="WP_019747285.1">
    <property type="nucleotide sequence ID" value="NZ_CP176579.1"/>
</dbReference>
<accession>A0A8I0ZSJ7</accession>
<sequence>MSSMGDLMTEALSRLRGADLRIGSGDLEDLLVILPDRRAVSVQMKAFTSPPRPSMVEQLVRIQREQHPEKKLLLVVPRSTPYLRELAAKSTIHLLSLEDHIVAIDGIERSGDVEPDAVPTPRRRGRRPWLRWALERILLLSDQPLTLNVLADNLGSSPQSVSKALKGHPYARRTDSGWIVHNRRALLEHFLDDYPGAGGASTYWYGLDPPTRQIDQAQHLSADMGIGCLRTGDVAADHYAPWRLPLTAAVYTRELLDFVPAKFTSATRSDHTLVATVPEDPTVWRTAAVFAGSAPDFVDPILALYDVSRSQGTDALEAAEHLRDAILRDALRIGRER</sequence>
<protein>
    <submittedName>
        <fullName evidence="1">Uncharacterized protein</fullName>
    </submittedName>
</protein>
<comment type="caution">
    <text evidence="1">The sequence shown here is derived from an EMBL/GenBank/DDBJ whole genome shotgun (WGS) entry which is preliminary data.</text>
</comment>